<evidence type="ECO:0000313" key="1">
    <source>
        <dbReference type="EMBL" id="RPA97589.1"/>
    </source>
</evidence>
<dbReference type="AlphaFoldDB" id="A0A3N4JH50"/>
<keyword evidence="2" id="KW-1185">Reference proteome</keyword>
<reference evidence="1 2" key="1">
    <citation type="journal article" date="2018" name="Nat. Ecol. Evol.">
        <title>Pezizomycetes genomes reveal the molecular basis of ectomycorrhizal truffle lifestyle.</title>
        <authorList>
            <person name="Murat C."/>
            <person name="Payen T."/>
            <person name="Noel B."/>
            <person name="Kuo A."/>
            <person name="Morin E."/>
            <person name="Chen J."/>
            <person name="Kohler A."/>
            <person name="Krizsan K."/>
            <person name="Balestrini R."/>
            <person name="Da Silva C."/>
            <person name="Montanini B."/>
            <person name="Hainaut M."/>
            <person name="Levati E."/>
            <person name="Barry K.W."/>
            <person name="Belfiori B."/>
            <person name="Cichocki N."/>
            <person name="Clum A."/>
            <person name="Dockter R.B."/>
            <person name="Fauchery L."/>
            <person name="Guy J."/>
            <person name="Iotti M."/>
            <person name="Le Tacon F."/>
            <person name="Lindquist E.A."/>
            <person name="Lipzen A."/>
            <person name="Malagnac F."/>
            <person name="Mello A."/>
            <person name="Molinier V."/>
            <person name="Miyauchi S."/>
            <person name="Poulain J."/>
            <person name="Riccioni C."/>
            <person name="Rubini A."/>
            <person name="Sitrit Y."/>
            <person name="Splivallo R."/>
            <person name="Traeger S."/>
            <person name="Wang M."/>
            <person name="Zifcakova L."/>
            <person name="Wipf D."/>
            <person name="Zambonelli A."/>
            <person name="Paolocci F."/>
            <person name="Nowrousian M."/>
            <person name="Ottonello S."/>
            <person name="Baldrian P."/>
            <person name="Spatafora J.W."/>
            <person name="Henrissat B."/>
            <person name="Nagy L.G."/>
            <person name="Aury J.M."/>
            <person name="Wincker P."/>
            <person name="Grigoriev I.V."/>
            <person name="Bonfante P."/>
            <person name="Martin F.M."/>
        </authorList>
    </citation>
    <scope>NUCLEOTIDE SEQUENCE [LARGE SCALE GENOMIC DNA]</scope>
    <source>
        <strain evidence="1 2">120613-1</strain>
    </source>
</reference>
<evidence type="ECO:0000313" key="2">
    <source>
        <dbReference type="Proteomes" id="UP000276215"/>
    </source>
</evidence>
<proteinExistence type="predicted"/>
<protein>
    <submittedName>
        <fullName evidence="1">Uncharacterized protein</fullName>
    </submittedName>
</protein>
<dbReference type="Proteomes" id="UP000276215">
    <property type="component" value="Unassembled WGS sequence"/>
</dbReference>
<accession>A0A3N4JH50</accession>
<gene>
    <name evidence="1" type="ORF">L873DRAFT_1918878</name>
</gene>
<organism evidence="1 2">
    <name type="scientific">Choiromyces venosus 120613-1</name>
    <dbReference type="NCBI Taxonomy" id="1336337"/>
    <lineage>
        <taxon>Eukaryota</taxon>
        <taxon>Fungi</taxon>
        <taxon>Dikarya</taxon>
        <taxon>Ascomycota</taxon>
        <taxon>Pezizomycotina</taxon>
        <taxon>Pezizomycetes</taxon>
        <taxon>Pezizales</taxon>
        <taxon>Tuberaceae</taxon>
        <taxon>Choiromyces</taxon>
    </lineage>
</organism>
<name>A0A3N4JH50_9PEZI</name>
<dbReference type="EMBL" id="ML120403">
    <property type="protein sequence ID" value="RPA97589.1"/>
    <property type="molecule type" value="Genomic_DNA"/>
</dbReference>
<sequence length="100" mass="11684">MSNSVQEAFPRTAKQLIFFLYLLLSSNCSFDPAEETAYADACTRFLIQHLGKLQFIMAIFSGPTAIIKSWNPHYQIPYKRENFDSFLKSDIWCLEFLRFT</sequence>